<proteinExistence type="predicted"/>
<dbReference type="Proteomes" id="UP000295117">
    <property type="component" value="Unassembled WGS sequence"/>
</dbReference>
<protein>
    <submittedName>
        <fullName evidence="1">Uncharacterized protein</fullName>
    </submittedName>
</protein>
<dbReference type="EMBL" id="PECH01000007">
    <property type="protein sequence ID" value="TDZ82144.1"/>
    <property type="molecule type" value="Genomic_DNA"/>
</dbReference>
<organism evidence="1 2">
    <name type="scientific">Mycobacteroides salmoniphilum</name>
    <dbReference type="NCBI Taxonomy" id="404941"/>
    <lineage>
        <taxon>Bacteria</taxon>
        <taxon>Bacillati</taxon>
        <taxon>Actinomycetota</taxon>
        <taxon>Actinomycetes</taxon>
        <taxon>Mycobacteriales</taxon>
        <taxon>Mycobacteriaceae</taxon>
        <taxon>Mycobacteroides</taxon>
    </lineage>
</organism>
<sequence length="66" mass="6724">MLNAELLFSTKEGLSTPMPHGRAVTAVSRYAVDVEVLGRTHPGVDTASGDAAAIALLVASKITSAS</sequence>
<evidence type="ECO:0000313" key="2">
    <source>
        <dbReference type="Proteomes" id="UP000295117"/>
    </source>
</evidence>
<gene>
    <name evidence="1" type="ORF">DE4585_02676</name>
</gene>
<dbReference type="RefSeq" id="WP_134071479.1">
    <property type="nucleotide sequence ID" value="NZ_PECH01000007.1"/>
</dbReference>
<name>A0A4R8S0T0_9MYCO</name>
<accession>A0A4R8S0T0</accession>
<dbReference type="AlphaFoldDB" id="A0A4R8S0T0"/>
<reference evidence="1 2" key="1">
    <citation type="journal article" date="2019" name="Sci. Rep.">
        <title>Extended insight into the Mycobacterium chelonae-abscessus complex through whole genome sequencing of Mycobacterium salmoniphilum outbreak and Mycobacterium salmoniphilum-like strains.</title>
        <authorList>
            <person name="Behra P.R.K."/>
            <person name="Das S."/>
            <person name="Pettersson B.M.F."/>
            <person name="Shirreff L."/>
            <person name="DuCote T."/>
            <person name="Jacobsson K.G."/>
            <person name="Ennis D.G."/>
            <person name="Kirsebom L.A."/>
        </authorList>
    </citation>
    <scope>NUCLEOTIDE SEQUENCE [LARGE SCALE GENOMIC DNA]</scope>
    <source>
        <strain evidence="1 2">DE 4585</strain>
    </source>
</reference>
<evidence type="ECO:0000313" key="1">
    <source>
        <dbReference type="EMBL" id="TDZ82144.1"/>
    </source>
</evidence>
<comment type="caution">
    <text evidence="1">The sequence shown here is derived from an EMBL/GenBank/DDBJ whole genome shotgun (WGS) entry which is preliminary data.</text>
</comment>